<dbReference type="AlphaFoldDB" id="A0A240EQ59"/>
<dbReference type="Pfam" id="PF02518">
    <property type="entry name" value="HATPase_c"/>
    <property type="match status" value="1"/>
</dbReference>
<evidence type="ECO:0000256" key="4">
    <source>
        <dbReference type="ARBA" id="ARBA00022475"/>
    </source>
</evidence>
<evidence type="ECO:0000256" key="15">
    <source>
        <dbReference type="PROSITE-ProRule" id="PRU00169"/>
    </source>
</evidence>
<feature type="domain" description="Response regulatory" evidence="18">
    <location>
        <begin position="547"/>
        <end position="668"/>
    </location>
</feature>
<dbReference type="SUPFAM" id="SSF52172">
    <property type="entry name" value="CheY-like"/>
    <property type="match status" value="2"/>
</dbReference>
<dbReference type="PROSITE" id="PS50110">
    <property type="entry name" value="RESPONSE_REGULATORY"/>
    <property type="match status" value="2"/>
</dbReference>
<comment type="catalytic activity">
    <reaction evidence="1">
        <text>ATP + protein L-histidine = ADP + protein N-phospho-L-histidine.</text>
        <dbReference type="EC" id="2.7.13.3"/>
    </reaction>
</comment>
<dbReference type="Pfam" id="PF00512">
    <property type="entry name" value="HisKA"/>
    <property type="match status" value="1"/>
</dbReference>
<dbReference type="SMART" id="SM00388">
    <property type="entry name" value="HisKA"/>
    <property type="match status" value="1"/>
</dbReference>
<dbReference type="GO" id="GO:0016787">
    <property type="term" value="F:hydrolase activity"/>
    <property type="evidence" value="ECO:0007669"/>
    <property type="project" value="UniProtKB-KW"/>
</dbReference>
<dbReference type="GO" id="GO:0005524">
    <property type="term" value="F:ATP binding"/>
    <property type="evidence" value="ECO:0007669"/>
    <property type="project" value="UniProtKB-KW"/>
</dbReference>
<keyword evidence="9 19" id="KW-0418">Kinase</keyword>
<evidence type="ECO:0000313" key="20">
    <source>
        <dbReference type="Proteomes" id="UP000219336"/>
    </source>
</evidence>
<sequence length="832" mass="93578">MPSLNRWFDDISFIKKLLFSFLVPVLLMFVVSVAVFQNTQSMVEDARWVEHTHKAIGRAQELLSLTVDMETGKRGFLLTGDEVFLEPFYLSLEVWDKKITTLSQQVSDNPVQVERLARIDNLHNTWLRDVADKVIIQRRLLENGLAEPDSIQDLAQQKEGKRIIDEMRVEFATFIQIEQQLITIRSKASSQSANQTSLVLLLGTLFAAMISLFVAGWSSKRVKQRMDTLICATQLVAKGQLQNGLETLTRSRHVKGRDEFAMLTSSFRDMTFSLLKNDQKMKEYNRKLRDESERAEAAAKAKSEFLSTMSHEIRTPMNGVIGMTNLLLDTKLNEQQVRMTETTKNSAESLLSIINDILDFSKIEAGKIDLEIIDFDLGEVVEEVGAMLYFSAEQKGIQLICPATPVMDHCFKGDSGRIRQVLNNLVSNAIKFTDTGEVAVYVTVEEKRLTDSILRFEIRDTGIGISEEKQQKLFSRFSQADSSTTRKYGGTGLGLSISKRLTDIMNGDIGVSSEVGKGSTFWFTVCLENSSKQSVIYLPTGDLKKQRILVVDDSDTNCSLLEQIFARWGIPYQVANSGEEALIVLADNHRQQRPFTIAILDYQMPNMDGVELAKQIQDNPNYNDTRLVMFSSVVQRGDAKKMQKAGFSGYLTKPMQQADLLSVLEKVSGLSGDDEREAFVTRHTPEKKAQYNARILIVDDVTTNQVVLQSLLSKFGVKADKAKNGIEALAALRTPTNYDLVYMDCQMPEMDGYEATREIRNTHNININHSVPVVAMTANTLQGDRDKCIEAGMDDYMSKPINTKALGESLERWIPHCRTNEDDSNLVSRTSA</sequence>
<feature type="modified residue" description="4-aspartylphosphate" evidence="15">
    <location>
        <position position="601"/>
    </location>
</feature>
<comment type="subcellular location">
    <subcellularLocation>
        <location evidence="2">Cell membrane</location>
        <topology evidence="2">Multi-pass membrane protein</topology>
    </subcellularLocation>
</comment>
<evidence type="ECO:0000256" key="1">
    <source>
        <dbReference type="ARBA" id="ARBA00000085"/>
    </source>
</evidence>
<evidence type="ECO:0000256" key="3">
    <source>
        <dbReference type="ARBA" id="ARBA00012438"/>
    </source>
</evidence>
<dbReference type="SMART" id="SM00448">
    <property type="entry name" value="REC"/>
    <property type="match status" value="2"/>
</dbReference>
<dbReference type="InterPro" id="IPR003661">
    <property type="entry name" value="HisK_dim/P_dom"/>
</dbReference>
<evidence type="ECO:0000256" key="10">
    <source>
        <dbReference type="ARBA" id="ARBA00022801"/>
    </source>
</evidence>
<evidence type="ECO:0000256" key="16">
    <source>
        <dbReference type="SAM" id="Phobius"/>
    </source>
</evidence>
<dbReference type="InterPro" id="IPR003594">
    <property type="entry name" value="HATPase_dom"/>
</dbReference>
<evidence type="ECO:0000256" key="11">
    <source>
        <dbReference type="ARBA" id="ARBA00022840"/>
    </source>
</evidence>
<dbReference type="InterPro" id="IPR011006">
    <property type="entry name" value="CheY-like_superfamily"/>
</dbReference>
<keyword evidence="11" id="KW-0067">ATP-binding</keyword>
<feature type="transmembrane region" description="Helical" evidence="16">
    <location>
        <begin position="197"/>
        <end position="217"/>
    </location>
</feature>
<keyword evidence="4" id="KW-1003">Cell membrane</keyword>
<dbReference type="CDD" id="cd00082">
    <property type="entry name" value="HisKA"/>
    <property type="match status" value="1"/>
</dbReference>
<dbReference type="Pfam" id="PF05227">
    <property type="entry name" value="CHASE3"/>
    <property type="match status" value="1"/>
</dbReference>
<keyword evidence="6 19" id="KW-0808">Transferase</keyword>
<accession>A0A240EQ59</accession>
<dbReference type="Gene3D" id="3.30.565.10">
    <property type="entry name" value="Histidine kinase-like ATPase, C-terminal domain"/>
    <property type="match status" value="1"/>
</dbReference>
<keyword evidence="13" id="KW-0902">Two-component regulatory system</keyword>
<evidence type="ECO:0000256" key="5">
    <source>
        <dbReference type="ARBA" id="ARBA00022553"/>
    </source>
</evidence>
<dbReference type="InterPro" id="IPR036097">
    <property type="entry name" value="HisK_dim/P_sf"/>
</dbReference>
<dbReference type="InterPro" id="IPR001789">
    <property type="entry name" value="Sig_transdc_resp-reg_receiver"/>
</dbReference>
<organism evidence="19 20">
    <name type="scientific">Vibrio thalassae</name>
    <dbReference type="NCBI Taxonomy" id="1243014"/>
    <lineage>
        <taxon>Bacteria</taxon>
        <taxon>Pseudomonadati</taxon>
        <taxon>Pseudomonadota</taxon>
        <taxon>Gammaproteobacteria</taxon>
        <taxon>Vibrionales</taxon>
        <taxon>Vibrionaceae</taxon>
        <taxon>Vibrio</taxon>
    </lineage>
</organism>
<proteinExistence type="predicted"/>
<evidence type="ECO:0000313" key="19">
    <source>
        <dbReference type="EMBL" id="SNX50756.1"/>
    </source>
</evidence>
<evidence type="ECO:0000256" key="12">
    <source>
        <dbReference type="ARBA" id="ARBA00022989"/>
    </source>
</evidence>
<dbReference type="PANTHER" id="PTHR45339:SF1">
    <property type="entry name" value="HYBRID SIGNAL TRANSDUCTION HISTIDINE KINASE J"/>
    <property type="match status" value="1"/>
</dbReference>
<evidence type="ECO:0000256" key="14">
    <source>
        <dbReference type="ARBA" id="ARBA00023136"/>
    </source>
</evidence>
<evidence type="ECO:0000256" key="6">
    <source>
        <dbReference type="ARBA" id="ARBA00022679"/>
    </source>
</evidence>
<feature type="transmembrane region" description="Helical" evidence="16">
    <location>
        <begin position="17"/>
        <end position="36"/>
    </location>
</feature>
<keyword evidence="12 16" id="KW-1133">Transmembrane helix</keyword>
<dbReference type="Gene3D" id="3.40.50.2300">
    <property type="match status" value="2"/>
</dbReference>
<dbReference type="InterPro" id="IPR005467">
    <property type="entry name" value="His_kinase_dom"/>
</dbReference>
<dbReference type="SUPFAM" id="SSF47384">
    <property type="entry name" value="Homodimeric domain of signal transducing histidine kinase"/>
    <property type="match status" value="1"/>
</dbReference>
<evidence type="ECO:0000256" key="7">
    <source>
        <dbReference type="ARBA" id="ARBA00022692"/>
    </source>
</evidence>
<dbReference type="OrthoDB" id="9810730at2"/>
<dbReference type="PRINTS" id="PR00344">
    <property type="entry name" value="BCTRLSENSOR"/>
</dbReference>
<dbReference type="EMBL" id="OANU01000142">
    <property type="protein sequence ID" value="SNX50756.1"/>
    <property type="molecule type" value="Genomic_DNA"/>
</dbReference>
<keyword evidence="10" id="KW-0378">Hydrolase</keyword>
<dbReference type="CDD" id="cd17546">
    <property type="entry name" value="REC_hyHK_CKI1_RcsC-like"/>
    <property type="match status" value="2"/>
</dbReference>
<dbReference type="InterPro" id="IPR036890">
    <property type="entry name" value="HATPase_C_sf"/>
</dbReference>
<dbReference type="Gene3D" id="1.10.287.130">
    <property type="match status" value="1"/>
</dbReference>
<evidence type="ECO:0000256" key="9">
    <source>
        <dbReference type="ARBA" id="ARBA00022777"/>
    </source>
</evidence>
<feature type="domain" description="Histidine kinase" evidence="17">
    <location>
        <begin position="308"/>
        <end position="529"/>
    </location>
</feature>
<dbReference type="EC" id="2.7.13.3" evidence="3"/>
<dbReference type="PANTHER" id="PTHR45339">
    <property type="entry name" value="HYBRID SIGNAL TRANSDUCTION HISTIDINE KINASE J"/>
    <property type="match status" value="1"/>
</dbReference>
<dbReference type="FunFam" id="1.10.287.130:FF:000003">
    <property type="entry name" value="Histidine kinase"/>
    <property type="match status" value="1"/>
</dbReference>
<protein>
    <recommendedName>
        <fullName evidence="3">histidine kinase</fullName>
        <ecNumber evidence="3">2.7.13.3</ecNumber>
    </recommendedName>
</protein>
<dbReference type="SUPFAM" id="SSF55874">
    <property type="entry name" value="ATPase domain of HSP90 chaperone/DNA topoisomerase II/histidine kinase"/>
    <property type="match status" value="1"/>
</dbReference>
<dbReference type="PROSITE" id="PS50109">
    <property type="entry name" value="HIS_KIN"/>
    <property type="match status" value="1"/>
</dbReference>
<evidence type="ECO:0000256" key="8">
    <source>
        <dbReference type="ARBA" id="ARBA00022741"/>
    </source>
</evidence>
<name>A0A240EQ59_9VIBR</name>
<evidence type="ECO:0000256" key="13">
    <source>
        <dbReference type="ARBA" id="ARBA00023012"/>
    </source>
</evidence>
<keyword evidence="7 16" id="KW-0812">Transmembrane</keyword>
<feature type="modified residue" description="4-aspartylphosphate" evidence="15">
    <location>
        <position position="744"/>
    </location>
</feature>
<dbReference type="SMART" id="SM00387">
    <property type="entry name" value="HATPase_c"/>
    <property type="match status" value="1"/>
</dbReference>
<dbReference type="CDD" id="cd16922">
    <property type="entry name" value="HATPase_EvgS-ArcB-TorS-like"/>
    <property type="match status" value="1"/>
</dbReference>
<reference evidence="20" key="1">
    <citation type="submission" date="2016-06" db="EMBL/GenBank/DDBJ databases">
        <authorList>
            <person name="Rodrigo-Torres L."/>
            <person name="Arahal R.D."/>
            <person name="Lucena T."/>
        </authorList>
    </citation>
    <scope>NUCLEOTIDE SEQUENCE [LARGE SCALE GENOMIC DNA]</scope>
    <source>
        <strain evidence="20">CECT8203</strain>
    </source>
</reference>
<keyword evidence="14 16" id="KW-0472">Membrane</keyword>
<dbReference type="FunFam" id="3.30.565.10:FF:000010">
    <property type="entry name" value="Sensor histidine kinase RcsC"/>
    <property type="match status" value="1"/>
</dbReference>
<dbReference type="RefSeq" id="WP_096995652.1">
    <property type="nucleotide sequence ID" value="NZ_JBHSII010000009.1"/>
</dbReference>
<evidence type="ECO:0000256" key="2">
    <source>
        <dbReference type="ARBA" id="ARBA00004651"/>
    </source>
</evidence>
<keyword evidence="20" id="KW-1185">Reference proteome</keyword>
<dbReference type="GO" id="GO:0000155">
    <property type="term" value="F:phosphorelay sensor kinase activity"/>
    <property type="evidence" value="ECO:0007669"/>
    <property type="project" value="InterPro"/>
</dbReference>
<dbReference type="Gene3D" id="6.10.340.10">
    <property type="match status" value="1"/>
</dbReference>
<keyword evidence="5 15" id="KW-0597">Phosphoprotein</keyword>
<evidence type="ECO:0000259" key="17">
    <source>
        <dbReference type="PROSITE" id="PS50109"/>
    </source>
</evidence>
<dbReference type="CDD" id="cd19410">
    <property type="entry name" value="HK9-like_sensor"/>
    <property type="match status" value="1"/>
</dbReference>
<dbReference type="InterPro" id="IPR007891">
    <property type="entry name" value="CHASE3"/>
</dbReference>
<feature type="domain" description="Response regulatory" evidence="18">
    <location>
        <begin position="694"/>
        <end position="814"/>
    </location>
</feature>
<dbReference type="Proteomes" id="UP000219336">
    <property type="component" value="Unassembled WGS sequence"/>
</dbReference>
<gene>
    <name evidence="19" type="primary">barA_3</name>
    <name evidence="19" type="ORF">VTH8203_04430</name>
</gene>
<evidence type="ECO:0000259" key="18">
    <source>
        <dbReference type="PROSITE" id="PS50110"/>
    </source>
</evidence>
<dbReference type="InterPro" id="IPR004358">
    <property type="entry name" value="Sig_transdc_His_kin-like_C"/>
</dbReference>
<dbReference type="Pfam" id="PF00072">
    <property type="entry name" value="Response_reg"/>
    <property type="match status" value="2"/>
</dbReference>
<keyword evidence="8" id="KW-0547">Nucleotide-binding</keyword>
<dbReference type="GO" id="GO:0005886">
    <property type="term" value="C:plasma membrane"/>
    <property type="evidence" value="ECO:0007669"/>
    <property type="project" value="UniProtKB-SubCell"/>
</dbReference>